<dbReference type="Pfam" id="PF04168">
    <property type="entry name" value="Alpha-E"/>
    <property type="match status" value="1"/>
</dbReference>
<feature type="domain" description="Circularly permuted ATP-grasp type 2" evidence="2">
    <location>
        <begin position="54"/>
        <end position="423"/>
    </location>
</feature>
<dbReference type="AlphaFoldDB" id="A0AAF0CPP1"/>
<gene>
    <name evidence="3" type="ORF">PXH66_02740</name>
</gene>
<dbReference type="PANTHER" id="PTHR34595:SF7">
    <property type="entry name" value="SLL1039 PROTEIN"/>
    <property type="match status" value="1"/>
</dbReference>
<dbReference type="RefSeq" id="WP_330930292.1">
    <property type="nucleotide sequence ID" value="NZ_CP119075.1"/>
</dbReference>
<evidence type="ECO:0000313" key="4">
    <source>
        <dbReference type="Proteomes" id="UP001218638"/>
    </source>
</evidence>
<sequence>MTARPRSIPALPPAQLRPLRNRLKLSVQDAGLTDLSPPANGSTDDRFWELEPTPLIIPPEEWSTLQAALRQRAVLINTFLADIYHRQEAMNSGVVPPEVTLADPYFRRPSFGLTPDRHDLATLIRFDLVKTAAGWHFTETHTNAPVGLSYAVQNRRFLTQEASDYYRALPDYKSVINFPLQLVQALHALAPAGMRQPSMVFLSAGPRYPFYSEHSFLARKMGLRLAHGEDLLVLDNCVYFKTIAGLERVDVIYRRLNDAHIDPVVFSTDRESAGIPGLMQCIRAGNVVVANAIGAGVAENRALNAYLPQLSRFYYGEPLLLPSIPTYVCTDNDQLDSILDRAGELDLRPAHSARIDQPHEESIAISRGKLPREVLENPHAYVAQARLKSLSFRASGARHTPFRLSAFALTQGDNVSVLPGGIVNFGPPPYPVDRVGQCADVIVLAGDVHTAGALADFETNVAAGAESTVPSSRAAEALFWLGRYLERAESTARMLSILDDVVLEEIPASDRRRWLPLWRGLLEATGHADQKITARTDPRNTLTSDLIWRMALGASHASSLLSATRSAAANARELREFVSPEAGRILTQLEDTLLQLARQSPAGRSRQSRLARSRAAASAIRAVLGEINACVGTASRTMLQDAGWHFLQIGQQIERATVTARALSHMLPAAVDYANNNEDADDLLHYRDNPELSALLRMLGSQDAYRRIFRTRSQPLFVARLFLQQTRAPRCILYNLQQIATSLAAIAETSGDAAADPALQLIDATTQELKSIKLGQHFDPDIPDLPGAPSLESVIMRSIDCLAALHDSLGDQFFSHQARLDPNSNQPELGL</sequence>
<keyword evidence="4" id="KW-1185">Reference proteome</keyword>
<dbReference type="Pfam" id="PF14403">
    <property type="entry name" value="CP_ATPgrasp_2"/>
    <property type="match status" value="1"/>
</dbReference>
<organism evidence="3 4">
    <name type="scientific">Synoicihabitans lomoniglobus</name>
    <dbReference type="NCBI Taxonomy" id="2909285"/>
    <lineage>
        <taxon>Bacteria</taxon>
        <taxon>Pseudomonadati</taxon>
        <taxon>Verrucomicrobiota</taxon>
        <taxon>Opitutia</taxon>
        <taxon>Opitutales</taxon>
        <taxon>Opitutaceae</taxon>
        <taxon>Synoicihabitans</taxon>
    </lineage>
</organism>
<dbReference type="PANTHER" id="PTHR34595">
    <property type="entry name" value="BLR5612 PROTEIN"/>
    <property type="match status" value="1"/>
</dbReference>
<dbReference type="InterPro" id="IPR051680">
    <property type="entry name" value="ATP-dep_Glu-Cys_Ligase-2"/>
</dbReference>
<reference evidence="3" key="1">
    <citation type="submission" date="2023-03" db="EMBL/GenBank/DDBJ databases">
        <title>Lomoglobus Profundus gen. nov., sp. nov., a novel member of the phylum Verrucomicrobia, isolated from deep-marine sediment of South China Sea.</title>
        <authorList>
            <person name="Ahmad T."/>
            <person name="Ishaq S.E."/>
            <person name="Wang F."/>
        </authorList>
    </citation>
    <scope>NUCLEOTIDE SEQUENCE</scope>
    <source>
        <strain evidence="3">LMO-M01</strain>
    </source>
</reference>
<name>A0AAF0CPP1_9BACT</name>
<dbReference type="EMBL" id="CP119075">
    <property type="protein sequence ID" value="WED65762.1"/>
    <property type="molecule type" value="Genomic_DNA"/>
</dbReference>
<evidence type="ECO:0000259" key="1">
    <source>
        <dbReference type="Pfam" id="PF04168"/>
    </source>
</evidence>
<dbReference type="InterPro" id="IPR007296">
    <property type="entry name" value="DUF403"/>
</dbReference>
<dbReference type="KEGG" id="slom:PXH66_02740"/>
<accession>A0AAF0CPP1</accession>
<dbReference type="SUPFAM" id="SSF56059">
    <property type="entry name" value="Glutathione synthetase ATP-binding domain-like"/>
    <property type="match status" value="1"/>
</dbReference>
<dbReference type="InterPro" id="IPR025841">
    <property type="entry name" value="CP_ATPgrasp_2"/>
</dbReference>
<protein>
    <submittedName>
        <fullName evidence="3">Circularly permuted type 2 ATP-grasp protein</fullName>
    </submittedName>
</protein>
<evidence type="ECO:0000259" key="2">
    <source>
        <dbReference type="Pfam" id="PF14403"/>
    </source>
</evidence>
<feature type="domain" description="DUF403" evidence="1">
    <location>
        <begin position="472"/>
        <end position="814"/>
    </location>
</feature>
<evidence type="ECO:0000313" key="3">
    <source>
        <dbReference type="EMBL" id="WED65762.1"/>
    </source>
</evidence>
<dbReference type="Proteomes" id="UP001218638">
    <property type="component" value="Chromosome"/>
</dbReference>
<proteinExistence type="predicted"/>
<dbReference type="Gene3D" id="3.40.50.11290">
    <property type="match status" value="1"/>
</dbReference>